<evidence type="ECO:0000313" key="4">
    <source>
        <dbReference type="EMBL" id="VEP16483.1"/>
    </source>
</evidence>
<evidence type="ECO:0000256" key="1">
    <source>
        <dbReference type="ARBA" id="ARBA00004613"/>
    </source>
</evidence>
<proteinExistence type="predicted"/>
<dbReference type="InterPro" id="IPR011049">
    <property type="entry name" value="Serralysin-like_metalloprot_C"/>
</dbReference>
<sequence>MLNEIYGTTSNDTISGSRGNDNLSGGSGNDFLFTGDGYNFLFGGDGNDSLKSSTGNDFHSGGNGNDTVSYDTILDLDISANLQTGKAIIPGALDETITNFENLITGGGNDSLVASNIANVLQGGLGDDIIGGGNGSNFASYTGKSDEFEITLNDDETITVEDLNTSNGDEGTDTLTNISQVLFGDRTSIDRNRTRSTVNGIAGVHNSTDNTDTSSSISEYLYIRLHSLLFYYQS</sequence>
<feature type="compositionally biased region" description="Polar residues" evidence="3">
    <location>
        <begin position="1"/>
        <end position="14"/>
    </location>
</feature>
<keyword evidence="5" id="KW-1185">Reference proteome</keyword>
<accession>A0A563VYZ3</accession>
<dbReference type="GO" id="GO:0005509">
    <property type="term" value="F:calcium ion binding"/>
    <property type="evidence" value="ECO:0007669"/>
    <property type="project" value="InterPro"/>
</dbReference>
<reference evidence="4 5" key="1">
    <citation type="submission" date="2019-01" db="EMBL/GenBank/DDBJ databases">
        <authorList>
            <person name="Brito A."/>
        </authorList>
    </citation>
    <scope>NUCLEOTIDE SEQUENCE [LARGE SCALE GENOMIC DNA]</scope>
    <source>
        <strain evidence="4">1</strain>
    </source>
</reference>
<dbReference type="PROSITE" id="PS00330">
    <property type="entry name" value="HEMOLYSIN_CALCIUM"/>
    <property type="match status" value="1"/>
</dbReference>
<dbReference type="AlphaFoldDB" id="A0A563VYZ3"/>
<dbReference type="InterPro" id="IPR001343">
    <property type="entry name" value="Hemolysn_Ca-bd"/>
</dbReference>
<dbReference type="Pfam" id="PF00353">
    <property type="entry name" value="HemolysinCabind"/>
    <property type="match status" value="2"/>
</dbReference>
<evidence type="ECO:0000256" key="2">
    <source>
        <dbReference type="ARBA" id="ARBA00022525"/>
    </source>
</evidence>
<dbReference type="RefSeq" id="WP_144875278.1">
    <property type="nucleotide sequence ID" value="NZ_LR214189.1"/>
</dbReference>
<dbReference type="Gene3D" id="2.150.10.10">
    <property type="entry name" value="Serralysin-like metalloprotease, C-terminal"/>
    <property type="match status" value="1"/>
</dbReference>
<comment type="subcellular location">
    <subcellularLocation>
        <location evidence="1">Secreted</location>
    </subcellularLocation>
</comment>
<dbReference type="InterPro" id="IPR050557">
    <property type="entry name" value="RTX_toxin/Mannuronan_C5-epim"/>
</dbReference>
<evidence type="ECO:0008006" key="6">
    <source>
        <dbReference type="Google" id="ProtNLM"/>
    </source>
</evidence>
<dbReference type="Proteomes" id="UP000320055">
    <property type="component" value="Unassembled WGS sequence"/>
</dbReference>
<dbReference type="InterPro" id="IPR018511">
    <property type="entry name" value="Hemolysin-typ_Ca-bd_CS"/>
</dbReference>
<organism evidence="4 5">
    <name type="scientific">Hyella patelloides LEGE 07179</name>
    <dbReference type="NCBI Taxonomy" id="945734"/>
    <lineage>
        <taxon>Bacteria</taxon>
        <taxon>Bacillati</taxon>
        <taxon>Cyanobacteriota</taxon>
        <taxon>Cyanophyceae</taxon>
        <taxon>Pleurocapsales</taxon>
        <taxon>Hyellaceae</taxon>
        <taxon>Hyella</taxon>
    </lineage>
</organism>
<dbReference type="PANTHER" id="PTHR38340">
    <property type="entry name" value="S-LAYER PROTEIN"/>
    <property type="match status" value="1"/>
</dbReference>
<keyword evidence="2" id="KW-0964">Secreted</keyword>
<evidence type="ECO:0000313" key="5">
    <source>
        <dbReference type="Proteomes" id="UP000320055"/>
    </source>
</evidence>
<dbReference type="PANTHER" id="PTHR38340:SF1">
    <property type="entry name" value="S-LAYER PROTEIN"/>
    <property type="match status" value="1"/>
</dbReference>
<feature type="region of interest" description="Disordered" evidence="3">
    <location>
        <begin position="1"/>
        <end position="21"/>
    </location>
</feature>
<gene>
    <name evidence="4" type="ORF">H1P_4540004</name>
</gene>
<evidence type="ECO:0000256" key="3">
    <source>
        <dbReference type="SAM" id="MobiDB-lite"/>
    </source>
</evidence>
<dbReference type="EMBL" id="CAACVJ010000395">
    <property type="protein sequence ID" value="VEP16483.1"/>
    <property type="molecule type" value="Genomic_DNA"/>
</dbReference>
<name>A0A563VYZ3_9CYAN</name>
<dbReference type="GO" id="GO:0005576">
    <property type="term" value="C:extracellular region"/>
    <property type="evidence" value="ECO:0007669"/>
    <property type="project" value="UniProtKB-SubCell"/>
</dbReference>
<dbReference type="SUPFAM" id="SSF51120">
    <property type="entry name" value="beta-Roll"/>
    <property type="match status" value="2"/>
</dbReference>
<dbReference type="PRINTS" id="PR00313">
    <property type="entry name" value="CABNDNGRPT"/>
</dbReference>
<protein>
    <recommendedName>
        <fullName evidence="6">Calcium-binding protein</fullName>
    </recommendedName>
</protein>